<dbReference type="Gene3D" id="3.40.50.300">
    <property type="entry name" value="P-loop containing nucleotide triphosphate hydrolases"/>
    <property type="match status" value="1"/>
</dbReference>
<dbReference type="InterPro" id="IPR015854">
    <property type="entry name" value="ABC_transpr_LolD-like"/>
</dbReference>
<dbReference type="GO" id="GO:0005524">
    <property type="term" value="F:ATP binding"/>
    <property type="evidence" value="ECO:0007669"/>
    <property type="project" value="UniProtKB-UniRule"/>
</dbReference>
<keyword evidence="6 11" id="KW-0067">ATP-binding</keyword>
<keyword evidence="3 11" id="KW-1003">Cell membrane</keyword>
<dbReference type="AlphaFoldDB" id="C6R6G9"/>
<reference evidence="13 14" key="1">
    <citation type="submission" date="2009-06" db="EMBL/GenBank/DDBJ databases">
        <authorList>
            <person name="Dodson R."/>
            <person name="Sebastian Y."/>
            <person name="Madupu R."/>
            <person name="Durkin A.S."/>
            <person name="Torralba M."/>
            <person name="Methe B."/>
            <person name="Sutton G.G."/>
            <person name="Strausberg R.L."/>
            <person name="Nelson K.E."/>
        </authorList>
    </citation>
    <scope>NUCLEOTIDE SEQUENCE [LARGE SCALE GENOMIC DNA]</scope>
    <source>
        <strain evidence="13 14">SK141</strain>
    </source>
</reference>
<dbReference type="GO" id="GO:0022857">
    <property type="term" value="F:transmembrane transporter activity"/>
    <property type="evidence" value="ECO:0007669"/>
    <property type="project" value="TreeGrafter"/>
</dbReference>
<organism evidence="13 14">
    <name type="scientific">Corynebacterium tuberculostearicum SK141</name>
    <dbReference type="NCBI Taxonomy" id="553206"/>
    <lineage>
        <taxon>Bacteria</taxon>
        <taxon>Bacillati</taxon>
        <taxon>Actinomycetota</taxon>
        <taxon>Actinomycetes</taxon>
        <taxon>Mycobacteriales</taxon>
        <taxon>Corynebacteriaceae</taxon>
        <taxon>Corynebacterium</taxon>
    </lineage>
</organism>
<feature type="domain" description="ABC transporter" evidence="12">
    <location>
        <begin position="5"/>
        <end position="232"/>
    </location>
</feature>
<evidence type="ECO:0000256" key="7">
    <source>
        <dbReference type="ARBA" id="ARBA00023136"/>
    </source>
</evidence>
<dbReference type="PROSITE" id="PS50893">
    <property type="entry name" value="ABC_TRANSPORTER_2"/>
    <property type="match status" value="1"/>
</dbReference>
<evidence type="ECO:0000256" key="8">
    <source>
        <dbReference type="ARBA" id="ARBA00023306"/>
    </source>
</evidence>
<dbReference type="InterPro" id="IPR017871">
    <property type="entry name" value="ABC_transporter-like_CS"/>
</dbReference>
<comment type="function">
    <text evidence="9">Part of the ABC transporter FtsEX involved in cellular division. Has ATPase activity.</text>
</comment>
<protein>
    <recommendedName>
        <fullName evidence="2 11">Cell division ATP-binding protein FtsE</fullName>
    </recommendedName>
</protein>
<dbReference type="InterPro" id="IPR027417">
    <property type="entry name" value="P-loop_NTPase"/>
</dbReference>
<dbReference type="FunFam" id="3.40.50.300:FF:000056">
    <property type="entry name" value="Cell division ATP-binding protein FtsE"/>
    <property type="match status" value="1"/>
</dbReference>
<dbReference type="GO" id="GO:0005886">
    <property type="term" value="C:plasma membrane"/>
    <property type="evidence" value="ECO:0007669"/>
    <property type="project" value="UniProtKB-SubCell"/>
</dbReference>
<keyword evidence="7 11" id="KW-0472">Membrane</keyword>
<dbReference type="NCBIfam" id="TIGR02673">
    <property type="entry name" value="FtsE"/>
    <property type="match status" value="1"/>
</dbReference>
<comment type="caution">
    <text evidence="13">The sequence shown here is derived from an EMBL/GenBank/DDBJ whole genome shotgun (WGS) entry which is preliminary data.</text>
</comment>
<evidence type="ECO:0000313" key="13">
    <source>
        <dbReference type="EMBL" id="EET78245.1"/>
    </source>
</evidence>
<sequence>MIRVIRFDNVTKAYSAASRPALDGVSFEIADGEFAFLIGPSGSGKSTFLELMVRYSNVTKGDIYFDDFHVNELSGKQINALRQSIGYVFQDFRLLPKLTVYQNVAFALEVIGKSKYRISTSVPQVLDLVGLEDRRDAYPHELSGGEQQRVAIARAVVNRPKLLLADEPTGNLDPSTADEIMDLLLGINRRGTTVVMSTHNARAVNRARKRVLELRNGVLVRDEHEAMYEGEA</sequence>
<dbReference type="SMART" id="SM00382">
    <property type="entry name" value="AAA"/>
    <property type="match status" value="1"/>
</dbReference>
<gene>
    <name evidence="11 13" type="primary">ftsE</name>
    <name evidence="13" type="ORF">CORTU0001_1103</name>
</gene>
<dbReference type="InterPro" id="IPR005286">
    <property type="entry name" value="Cell_div_FtsE"/>
</dbReference>
<dbReference type="PANTHER" id="PTHR24220">
    <property type="entry name" value="IMPORT ATP-BINDING PROTEIN"/>
    <property type="match status" value="1"/>
</dbReference>
<evidence type="ECO:0000256" key="5">
    <source>
        <dbReference type="ARBA" id="ARBA00022741"/>
    </source>
</evidence>
<dbReference type="Proteomes" id="UP000004384">
    <property type="component" value="Unassembled WGS sequence"/>
</dbReference>
<evidence type="ECO:0000256" key="11">
    <source>
        <dbReference type="RuleBase" id="RU365094"/>
    </source>
</evidence>
<keyword evidence="8 11" id="KW-0131">Cell cycle</keyword>
<dbReference type="EMBL" id="ACVP01000003">
    <property type="protein sequence ID" value="EET78245.1"/>
    <property type="molecule type" value="Genomic_DNA"/>
</dbReference>
<dbReference type="InterPro" id="IPR003593">
    <property type="entry name" value="AAA+_ATPase"/>
</dbReference>
<comment type="similarity">
    <text evidence="1 11">Belongs to the ABC transporter superfamily.</text>
</comment>
<evidence type="ECO:0000256" key="9">
    <source>
        <dbReference type="ARBA" id="ARBA00054718"/>
    </source>
</evidence>
<evidence type="ECO:0000256" key="2">
    <source>
        <dbReference type="ARBA" id="ARBA00020019"/>
    </source>
</evidence>
<dbReference type="InterPro" id="IPR003439">
    <property type="entry name" value="ABC_transporter-like_ATP-bd"/>
</dbReference>
<comment type="subunit">
    <text evidence="10 11">Homodimer. Forms a membrane-associated complex with FtsX.</text>
</comment>
<dbReference type="PROSITE" id="PS00211">
    <property type="entry name" value="ABC_TRANSPORTER_1"/>
    <property type="match status" value="1"/>
</dbReference>
<keyword evidence="5 11" id="KW-0547">Nucleotide-binding</keyword>
<keyword evidence="4 11" id="KW-0132">Cell division</keyword>
<comment type="subcellular location">
    <subcellularLocation>
        <location evidence="11">Cell membrane</location>
        <topology evidence="11">Peripheral membrane protein</topology>
        <orientation evidence="11">Cytoplasmic side</orientation>
    </subcellularLocation>
</comment>
<evidence type="ECO:0000256" key="6">
    <source>
        <dbReference type="ARBA" id="ARBA00022840"/>
    </source>
</evidence>
<dbReference type="SUPFAM" id="SSF52540">
    <property type="entry name" value="P-loop containing nucleoside triphosphate hydrolases"/>
    <property type="match status" value="1"/>
</dbReference>
<accession>C6R6G9</accession>
<evidence type="ECO:0000313" key="14">
    <source>
        <dbReference type="Proteomes" id="UP000004384"/>
    </source>
</evidence>
<proteinExistence type="inferred from homology"/>
<evidence type="ECO:0000256" key="1">
    <source>
        <dbReference type="ARBA" id="ARBA00005417"/>
    </source>
</evidence>
<evidence type="ECO:0000256" key="4">
    <source>
        <dbReference type="ARBA" id="ARBA00022618"/>
    </source>
</evidence>
<evidence type="ECO:0000256" key="3">
    <source>
        <dbReference type="ARBA" id="ARBA00022475"/>
    </source>
</evidence>
<dbReference type="GO" id="GO:0016887">
    <property type="term" value="F:ATP hydrolysis activity"/>
    <property type="evidence" value="ECO:0007669"/>
    <property type="project" value="InterPro"/>
</dbReference>
<name>C6R6G9_9CORY</name>
<evidence type="ECO:0000259" key="12">
    <source>
        <dbReference type="PROSITE" id="PS50893"/>
    </source>
</evidence>
<dbReference type="PANTHER" id="PTHR24220:SF470">
    <property type="entry name" value="CELL DIVISION ATP-BINDING PROTEIN FTSE"/>
    <property type="match status" value="1"/>
</dbReference>
<evidence type="ECO:0000256" key="10">
    <source>
        <dbReference type="ARBA" id="ARBA00063837"/>
    </source>
</evidence>
<dbReference type="Pfam" id="PF00005">
    <property type="entry name" value="ABC_tran"/>
    <property type="match status" value="1"/>
</dbReference>
<dbReference type="GO" id="GO:0051301">
    <property type="term" value="P:cell division"/>
    <property type="evidence" value="ECO:0007669"/>
    <property type="project" value="UniProtKB-UniRule"/>
</dbReference>